<reference evidence="3 4" key="1">
    <citation type="submission" date="2020-04" db="EMBL/GenBank/DDBJ databases">
        <title>Flammeovirga sp. SR4, a novel species isolated from seawater.</title>
        <authorList>
            <person name="Wang X."/>
        </authorList>
    </citation>
    <scope>NUCLEOTIDE SEQUENCE [LARGE SCALE GENOMIC DNA]</scope>
    <source>
        <strain evidence="3 4">SR4</strain>
    </source>
</reference>
<feature type="signal peptide" evidence="2">
    <location>
        <begin position="1"/>
        <end position="21"/>
    </location>
</feature>
<evidence type="ECO:0000256" key="2">
    <source>
        <dbReference type="SAM" id="SignalP"/>
    </source>
</evidence>
<feature type="chain" id="PRO_5030863956" evidence="2">
    <location>
        <begin position="22"/>
        <end position="67"/>
    </location>
</feature>
<dbReference type="EMBL" id="JABAIL010000004">
    <property type="protein sequence ID" value="NLR92289.1"/>
    <property type="molecule type" value="Genomic_DNA"/>
</dbReference>
<name>A0A7X8SL75_9BACT</name>
<protein>
    <submittedName>
        <fullName evidence="3">Uncharacterized protein</fullName>
    </submittedName>
</protein>
<keyword evidence="4" id="KW-1185">Reference proteome</keyword>
<organism evidence="3 4">
    <name type="scientific">Flammeovirga agarivorans</name>
    <dbReference type="NCBI Taxonomy" id="2726742"/>
    <lineage>
        <taxon>Bacteria</taxon>
        <taxon>Pseudomonadati</taxon>
        <taxon>Bacteroidota</taxon>
        <taxon>Cytophagia</taxon>
        <taxon>Cytophagales</taxon>
        <taxon>Flammeovirgaceae</taxon>
        <taxon>Flammeovirga</taxon>
    </lineage>
</organism>
<feature type="compositionally biased region" description="Basic residues" evidence="1">
    <location>
        <begin position="38"/>
        <end position="53"/>
    </location>
</feature>
<evidence type="ECO:0000313" key="4">
    <source>
        <dbReference type="Proteomes" id="UP000585050"/>
    </source>
</evidence>
<proteinExistence type="predicted"/>
<dbReference type="RefSeq" id="WP_168883006.1">
    <property type="nucleotide sequence ID" value="NZ_JABAIL010000004.1"/>
</dbReference>
<dbReference type="Proteomes" id="UP000585050">
    <property type="component" value="Unassembled WGS sequence"/>
</dbReference>
<sequence length="67" mass="7717">MKNTLLLISLVIGLNISAVEAVEAGNINKSIRKEVKASLRRKKKQKKQKRRFLNKYYGKSHNGLKHK</sequence>
<comment type="caution">
    <text evidence="3">The sequence shown here is derived from an EMBL/GenBank/DDBJ whole genome shotgun (WGS) entry which is preliminary data.</text>
</comment>
<evidence type="ECO:0000256" key="1">
    <source>
        <dbReference type="SAM" id="MobiDB-lite"/>
    </source>
</evidence>
<accession>A0A7X8SL75</accession>
<feature type="region of interest" description="Disordered" evidence="1">
    <location>
        <begin position="36"/>
        <end position="67"/>
    </location>
</feature>
<gene>
    <name evidence="3" type="ORF">HGP29_13795</name>
</gene>
<keyword evidence="2" id="KW-0732">Signal</keyword>
<dbReference type="AlphaFoldDB" id="A0A7X8SL75"/>
<evidence type="ECO:0000313" key="3">
    <source>
        <dbReference type="EMBL" id="NLR92289.1"/>
    </source>
</evidence>